<dbReference type="NCBIfam" id="TIGR00109">
    <property type="entry name" value="hemH"/>
    <property type="match status" value="1"/>
</dbReference>
<comment type="catalytic activity">
    <reaction evidence="12">
        <text>heme b + 2 H(+) = protoporphyrin IX + Fe(2+)</text>
        <dbReference type="Rhea" id="RHEA:22584"/>
        <dbReference type="ChEBI" id="CHEBI:15378"/>
        <dbReference type="ChEBI" id="CHEBI:29033"/>
        <dbReference type="ChEBI" id="CHEBI:57306"/>
        <dbReference type="ChEBI" id="CHEBI:60344"/>
        <dbReference type="EC" id="4.98.1.1"/>
    </reaction>
    <physiologicalReaction direction="right-to-left" evidence="12">
        <dbReference type="Rhea" id="RHEA:22586"/>
    </physiologicalReaction>
</comment>
<keyword evidence="4 13" id="KW-0999">Mitochondrion inner membrane</keyword>
<dbReference type="GO" id="GO:0006783">
    <property type="term" value="P:heme biosynthetic process"/>
    <property type="evidence" value="ECO:0007669"/>
    <property type="project" value="UniProtKB-UniRule"/>
</dbReference>
<evidence type="ECO:0000256" key="8">
    <source>
        <dbReference type="ARBA" id="ARBA00023133"/>
    </source>
</evidence>
<protein>
    <recommendedName>
        <fullName evidence="13">Ferrochelatase</fullName>
        <ecNumber evidence="13">4.98.1.1</ecNumber>
    </recommendedName>
</protein>
<evidence type="ECO:0000256" key="12">
    <source>
        <dbReference type="ARBA" id="ARBA00049915"/>
    </source>
</evidence>
<accession>A0A2P2I2L6</accession>
<dbReference type="PANTHER" id="PTHR11108">
    <property type="entry name" value="FERROCHELATASE"/>
    <property type="match status" value="1"/>
</dbReference>
<comment type="function">
    <text evidence="13">Catalyzes the ferrous insertion into protoporphyrin IX.</text>
</comment>
<evidence type="ECO:0000313" key="14">
    <source>
        <dbReference type="EMBL" id="LAB68277.1"/>
    </source>
</evidence>
<keyword evidence="6 13" id="KW-0408">Iron</keyword>
<comment type="similarity">
    <text evidence="3 13">Belongs to the ferrochelatase family.</text>
</comment>
<dbReference type="HAMAP" id="MF_00323">
    <property type="entry name" value="Ferrochelatase"/>
    <property type="match status" value="1"/>
</dbReference>
<dbReference type="SUPFAM" id="SSF53800">
    <property type="entry name" value="Chelatase"/>
    <property type="match status" value="1"/>
</dbReference>
<organism evidence="14">
    <name type="scientific">Hirondellea gigas</name>
    <dbReference type="NCBI Taxonomy" id="1518452"/>
    <lineage>
        <taxon>Eukaryota</taxon>
        <taxon>Metazoa</taxon>
        <taxon>Ecdysozoa</taxon>
        <taxon>Arthropoda</taxon>
        <taxon>Crustacea</taxon>
        <taxon>Multicrustacea</taxon>
        <taxon>Malacostraca</taxon>
        <taxon>Eumalacostraca</taxon>
        <taxon>Peracarida</taxon>
        <taxon>Amphipoda</taxon>
        <taxon>Amphilochidea</taxon>
        <taxon>Lysianassida</taxon>
        <taxon>Lysianassidira</taxon>
        <taxon>Lysianassoidea</taxon>
        <taxon>Lysianassidae</taxon>
        <taxon>Hirondellea</taxon>
    </lineage>
</organism>
<dbReference type="FunFam" id="3.40.50.1400:FF:000003">
    <property type="entry name" value="Ferrochelatase"/>
    <property type="match status" value="1"/>
</dbReference>
<dbReference type="Gene3D" id="3.40.50.1400">
    <property type="match status" value="2"/>
</dbReference>
<keyword evidence="5" id="KW-0809">Transit peptide</keyword>
<comment type="subcellular location">
    <subcellularLocation>
        <location evidence="1">Mitochondrion inner membrane</location>
        <topology evidence="1">Peripheral membrane protein</topology>
        <orientation evidence="1">Matrix side</orientation>
    </subcellularLocation>
</comment>
<evidence type="ECO:0000256" key="11">
    <source>
        <dbReference type="ARBA" id="ARBA00023244"/>
    </source>
</evidence>
<keyword evidence="11 13" id="KW-0627">Porphyrin biosynthesis</keyword>
<evidence type="ECO:0000256" key="3">
    <source>
        <dbReference type="ARBA" id="ARBA00007718"/>
    </source>
</evidence>
<keyword evidence="10 13" id="KW-0456">Lyase</keyword>
<sequence length="422" mass="48297">MRMKPQVHNLTTMVLIRKLSRFLQVETNAVLRCSGATQWIFAPLVGNMQKLHSSSVASQTVQPKTGILMLNMGGPRSSSEVHDFLSRLFQDRDIIQLPMQKYLGAWIAKRRTPDIIKKYNEIGGGSPIFKWTDLQGKLMCEKLDKLRPESAPHRHYVAFRYARPLTDEALTSMESDGVEHCIAFSQYPQYCCSTTGSSMNAIHAHYAAKKEPTNMRWSVIDRWCTNPHLVRCFAENIRSELEKFPEDKRKEVFILFSAHSVPMKQIDKGDPYPSEIGATVQLVMKELDFCNPFRLVWQSKVGPLPWLSPSTESTIEGLVKRGKKNLLLVPIAFTNDHIETLHELDIEYARDLGTKVGAEKIRRCPSPNDHPLFIEALVDEVTRHLETGHKCSEQFLNNCPICDHASCYNAKKWFRHITQKFN</sequence>
<proteinExistence type="evidence at transcript level"/>
<dbReference type="GO" id="GO:0005743">
    <property type="term" value="C:mitochondrial inner membrane"/>
    <property type="evidence" value="ECO:0007669"/>
    <property type="project" value="UniProtKB-SubCell"/>
</dbReference>
<keyword evidence="8 13" id="KW-0350">Heme biosynthesis</keyword>
<dbReference type="CDD" id="cd00419">
    <property type="entry name" value="Ferrochelatase_C"/>
    <property type="match status" value="1"/>
</dbReference>
<dbReference type="AlphaFoldDB" id="A0A2P2I2L6"/>
<evidence type="ECO:0000256" key="5">
    <source>
        <dbReference type="ARBA" id="ARBA00022946"/>
    </source>
</evidence>
<dbReference type="InterPro" id="IPR001015">
    <property type="entry name" value="Ferrochelatase"/>
</dbReference>
<evidence type="ECO:0000256" key="6">
    <source>
        <dbReference type="ARBA" id="ARBA00023004"/>
    </source>
</evidence>
<dbReference type="PANTHER" id="PTHR11108:SF1">
    <property type="entry name" value="FERROCHELATASE, MITOCHONDRIAL"/>
    <property type="match status" value="1"/>
</dbReference>
<dbReference type="UniPathway" id="UPA00252">
    <property type="reaction ID" value="UER00325"/>
</dbReference>
<dbReference type="EC" id="4.98.1.1" evidence="13"/>
<dbReference type="InterPro" id="IPR019772">
    <property type="entry name" value="Ferrochelatase_AS"/>
</dbReference>
<name>A0A2P2I2L6_9CRUS</name>
<evidence type="ECO:0000256" key="1">
    <source>
        <dbReference type="ARBA" id="ARBA00004443"/>
    </source>
</evidence>
<dbReference type="InterPro" id="IPR033644">
    <property type="entry name" value="Ferrochelatase_C"/>
</dbReference>
<dbReference type="PROSITE" id="PS00534">
    <property type="entry name" value="FERROCHELATASE"/>
    <property type="match status" value="1"/>
</dbReference>
<evidence type="ECO:0000256" key="4">
    <source>
        <dbReference type="ARBA" id="ARBA00022792"/>
    </source>
</evidence>
<evidence type="ECO:0000256" key="7">
    <source>
        <dbReference type="ARBA" id="ARBA00023128"/>
    </source>
</evidence>
<dbReference type="GO" id="GO:0004325">
    <property type="term" value="F:ferrochelatase activity"/>
    <property type="evidence" value="ECO:0007669"/>
    <property type="project" value="UniProtKB-UniRule"/>
</dbReference>
<keyword evidence="9" id="KW-0472">Membrane</keyword>
<evidence type="ECO:0000256" key="9">
    <source>
        <dbReference type="ARBA" id="ARBA00023136"/>
    </source>
</evidence>
<comment type="pathway">
    <text evidence="2 13">Porphyrin-containing compound metabolism; protoheme biosynthesis; protoheme from protoporphyrin-IX: step 1/1.</text>
</comment>
<dbReference type="InterPro" id="IPR033659">
    <property type="entry name" value="Ferrochelatase_N"/>
</dbReference>
<dbReference type="Pfam" id="PF00762">
    <property type="entry name" value="Ferrochelatase"/>
    <property type="match status" value="1"/>
</dbReference>
<evidence type="ECO:0000256" key="10">
    <source>
        <dbReference type="ARBA" id="ARBA00023239"/>
    </source>
</evidence>
<evidence type="ECO:0000256" key="13">
    <source>
        <dbReference type="RuleBase" id="RU000607"/>
    </source>
</evidence>
<keyword evidence="7" id="KW-0496">Mitochondrion</keyword>
<evidence type="ECO:0000256" key="2">
    <source>
        <dbReference type="ARBA" id="ARBA00004943"/>
    </source>
</evidence>
<dbReference type="EMBL" id="IACF01002631">
    <property type="protein sequence ID" value="LAB68277.1"/>
    <property type="molecule type" value="mRNA"/>
</dbReference>
<reference evidence="14" key="1">
    <citation type="journal article" date="2018" name="Biosci. Biotechnol. Biochem.">
        <title>Polysaccharide hydrolase of the hadal zone amphipods Hirondellea gigas.</title>
        <authorList>
            <person name="Kobayashi H."/>
            <person name="Nagahama T."/>
            <person name="Arai W."/>
            <person name="Sasagawa Y."/>
            <person name="Umeda M."/>
            <person name="Hayashi T."/>
            <person name="Nikaido I."/>
            <person name="Watanabe H."/>
            <person name="Oguri K."/>
            <person name="Kitazato H."/>
            <person name="Fujioka K."/>
            <person name="Kido Y."/>
            <person name="Takami H."/>
        </authorList>
    </citation>
    <scope>NUCLEOTIDE SEQUENCE</scope>
    <source>
        <tissue evidence="14">Whole body</tissue>
    </source>
</reference>
<dbReference type="CDD" id="cd03411">
    <property type="entry name" value="Ferrochelatase_N"/>
    <property type="match status" value="1"/>
</dbReference>